<dbReference type="Proteomes" id="UP000887013">
    <property type="component" value="Unassembled WGS sequence"/>
</dbReference>
<dbReference type="EMBL" id="BMAW01052077">
    <property type="protein sequence ID" value="GFS84101.1"/>
    <property type="molecule type" value="Genomic_DNA"/>
</dbReference>
<evidence type="ECO:0000313" key="3">
    <source>
        <dbReference type="Proteomes" id="UP000887013"/>
    </source>
</evidence>
<evidence type="ECO:0000256" key="1">
    <source>
        <dbReference type="SAM" id="MobiDB-lite"/>
    </source>
</evidence>
<accession>A0A8X6MY32</accession>
<feature type="region of interest" description="Disordered" evidence="1">
    <location>
        <begin position="100"/>
        <end position="123"/>
    </location>
</feature>
<evidence type="ECO:0000313" key="2">
    <source>
        <dbReference type="EMBL" id="GFS84101.1"/>
    </source>
</evidence>
<dbReference type="OrthoDB" id="8014450at2759"/>
<organism evidence="2 3">
    <name type="scientific">Nephila pilipes</name>
    <name type="common">Giant wood spider</name>
    <name type="synonym">Nephila maculata</name>
    <dbReference type="NCBI Taxonomy" id="299642"/>
    <lineage>
        <taxon>Eukaryota</taxon>
        <taxon>Metazoa</taxon>
        <taxon>Ecdysozoa</taxon>
        <taxon>Arthropoda</taxon>
        <taxon>Chelicerata</taxon>
        <taxon>Arachnida</taxon>
        <taxon>Araneae</taxon>
        <taxon>Araneomorphae</taxon>
        <taxon>Entelegynae</taxon>
        <taxon>Araneoidea</taxon>
        <taxon>Nephilidae</taxon>
        <taxon>Nephila</taxon>
    </lineage>
</organism>
<dbReference type="AlphaFoldDB" id="A0A8X6MY32"/>
<sequence length="123" mass="14697">MLYYKEPRKPVYKYKFGDHVALKRTQNGTGLKLGSKFFGLYEIMKIHHNDRYEVRKLEHHKVPNRASTVVDKNVTVEYKKFTYYVDILFSLMSGNELHTGNKIEESKTTVRREHRQTDTKRDE</sequence>
<proteinExistence type="predicted"/>
<reference evidence="2" key="1">
    <citation type="submission" date="2020-08" db="EMBL/GenBank/DDBJ databases">
        <title>Multicomponent nature underlies the extraordinary mechanical properties of spider dragline silk.</title>
        <authorList>
            <person name="Kono N."/>
            <person name="Nakamura H."/>
            <person name="Mori M."/>
            <person name="Yoshida Y."/>
            <person name="Ohtoshi R."/>
            <person name="Malay A.D."/>
            <person name="Moran D.A.P."/>
            <person name="Tomita M."/>
            <person name="Numata K."/>
            <person name="Arakawa K."/>
        </authorList>
    </citation>
    <scope>NUCLEOTIDE SEQUENCE</scope>
</reference>
<name>A0A8X6MY32_NEPPI</name>
<protein>
    <submittedName>
        <fullName evidence="2">Uncharacterized protein</fullName>
    </submittedName>
</protein>
<keyword evidence="3" id="KW-1185">Reference proteome</keyword>
<gene>
    <name evidence="2" type="ORF">NPIL_171061</name>
</gene>
<comment type="caution">
    <text evidence="2">The sequence shown here is derived from an EMBL/GenBank/DDBJ whole genome shotgun (WGS) entry which is preliminary data.</text>
</comment>